<feature type="compositionally biased region" description="Acidic residues" evidence="15">
    <location>
        <begin position="757"/>
        <end position="768"/>
    </location>
</feature>
<evidence type="ECO:0000256" key="14">
    <source>
        <dbReference type="SAM" id="Coils"/>
    </source>
</evidence>
<dbReference type="InterPro" id="IPR000504">
    <property type="entry name" value="RRM_dom"/>
</dbReference>
<evidence type="ECO:0000259" key="17">
    <source>
        <dbReference type="PROSITE" id="PS50868"/>
    </source>
</evidence>
<feature type="region of interest" description="Disordered" evidence="15">
    <location>
        <begin position="868"/>
        <end position="889"/>
    </location>
</feature>
<feature type="compositionally biased region" description="Basic and acidic residues" evidence="15">
    <location>
        <begin position="651"/>
        <end position="662"/>
    </location>
</feature>
<keyword evidence="5" id="KW-0949">S-adenosyl-L-methionine</keyword>
<evidence type="ECO:0000256" key="1">
    <source>
        <dbReference type="ARBA" id="ARBA00004123"/>
    </source>
</evidence>
<evidence type="ECO:0000256" key="5">
    <source>
        <dbReference type="ARBA" id="ARBA00022691"/>
    </source>
</evidence>
<dbReference type="PROSITE" id="PS50868">
    <property type="entry name" value="POST_SET"/>
    <property type="match status" value="1"/>
</dbReference>
<evidence type="ECO:0000256" key="3">
    <source>
        <dbReference type="ARBA" id="ARBA00022603"/>
    </source>
</evidence>
<evidence type="ECO:0000256" key="6">
    <source>
        <dbReference type="ARBA" id="ARBA00022853"/>
    </source>
</evidence>
<keyword evidence="8" id="KW-0805">Transcription regulation</keyword>
<evidence type="ECO:0000313" key="18">
    <source>
        <dbReference type="EMBL" id="KAK6745875.1"/>
    </source>
</evidence>
<feature type="coiled-coil region" evidence="14">
    <location>
        <begin position="1084"/>
        <end position="1115"/>
    </location>
</feature>
<feature type="compositionally biased region" description="Low complexity" evidence="15">
    <location>
        <begin position="678"/>
        <end position="688"/>
    </location>
</feature>
<feature type="compositionally biased region" description="Polar residues" evidence="15">
    <location>
        <begin position="744"/>
        <end position="754"/>
    </location>
</feature>
<dbReference type="Gene3D" id="3.30.70.330">
    <property type="match status" value="1"/>
</dbReference>
<feature type="compositionally biased region" description="Low complexity" evidence="15">
    <location>
        <begin position="1244"/>
        <end position="1281"/>
    </location>
</feature>
<organism evidence="18 19">
    <name type="scientific">Necator americanus</name>
    <name type="common">Human hookworm</name>
    <dbReference type="NCBI Taxonomy" id="51031"/>
    <lineage>
        <taxon>Eukaryota</taxon>
        <taxon>Metazoa</taxon>
        <taxon>Ecdysozoa</taxon>
        <taxon>Nematoda</taxon>
        <taxon>Chromadorea</taxon>
        <taxon>Rhabditida</taxon>
        <taxon>Rhabditina</taxon>
        <taxon>Rhabditomorpha</taxon>
        <taxon>Strongyloidea</taxon>
        <taxon>Ancylostomatidae</taxon>
        <taxon>Bunostominae</taxon>
        <taxon>Necator</taxon>
    </lineage>
</organism>
<evidence type="ECO:0000256" key="10">
    <source>
        <dbReference type="ARBA" id="ARBA00023242"/>
    </source>
</evidence>
<comment type="catalytic activity">
    <reaction evidence="11">
        <text>L-lysyl(4)-[histone H3] + 3 S-adenosyl-L-methionine = N(6),N(6),N(6)-trimethyl-L-lysyl(4)-[histone H3] + 3 S-adenosyl-L-homocysteine + 3 H(+)</text>
        <dbReference type="Rhea" id="RHEA:60260"/>
        <dbReference type="Rhea" id="RHEA-COMP:15537"/>
        <dbReference type="Rhea" id="RHEA-COMP:15547"/>
        <dbReference type="ChEBI" id="CHEBI:15378"/>
        <dbReference type="ChEBI" id="CHEBI:29969"/>
        <dbReference type="ChEBI" id="CHEBI:57856"/>
        <dbReference type="ChEBI" id="CHEBI:59789"/>
        <dbReference type="ChEBI" id="CHEBI:61961"/>
        <dbReference type="EC" id="2.1.1.354"/>
    </reaction>
</comment>
<dbReference type="EC" id="2.1.1.354" evidence="2"/>
<dbReference type="InterPro" id="IPR001214">
    <property type="entry name" value="SET_dom"/>
</dbReference>
<feature type="compositionally biased region" description="Low complexity" evidence="15">
    <location>
        <begin position="1193"/>
        <end position="1203"/>
    </location>
</feature>
<dbReference type="InterPro" id="IPR037841">
    <property type="entry name" value="SET_SETD1A/B"/>
</dbReference>
<sequence>MRSSTAEAGDRKAAPAPRPSHGPGPPRPHPPHGVQQGPRNYKTLYDKELGAKETIRRYNGHIPGHPKYDVKLPLSDPRNHYIQFRTIAQADLVVPSFTVDRNTVFYPKVEVAMFDLNDNVNKAFLQQLANKVAPPIDLEVFYHPITKKHMGMAMIVFSTYEEARRFVHEYNMRTVMGSQVSCCHDPYFTLLSQRYEDATGEEMRIPVHLKGLEETILNTRRSHFAMKNEVLQRGRPSSSSLYAAEQTEHVDMDMESPTVPSVDVIQRGLDKRNTPCTPVPEVSTPRNEILVRGTNTPARPRTPPMEPPITTSAPPTVPLPAVVPPPNAFLPQIPPPMIPPFHPGTVNAEDRASTSSGGPTNFQQNTWSNPTHCNSFNMYGMINNCLPTFPLLPWPPYDPFQGTSNFDPPINPMISPEQSPTWKGCGTKQNHGYAGFCEDRRVCMWSRHGRAGFENDLWDERTRPQTPHSVQYSDDKRCRPYSGGNFGNLKPWERKSRNRVKCGSWRRRNCDPRSKKFYRRDGFVVRRYYYEQKSPDRFSEGPSEDHNNNDSRNLELENLASPLRKKSRWDDPGNDFISSQSQPGPSGAPIPPIPPIPPVFGMTYPPPPPYSAVPADGSAIFPPGYPHPSIGAPVANVAEEKATTSQSEPPQESRRGKRENRSRPHKKKKKKRRRRSSDSSSSSTSGSSLNIGEYLRVEKKEMSTKYISREREGREKTIVEEIKTITKRKKYTVTESKRNDIKHQLQQTPGLQKISSDESDEKAEVEEEKFEKEQSPSPSKISEKEKKIEGHRWSSSSTDSDVELTLKKDKKTEKTLSASSSHHDLSSRTPVPPIVAPPAPPPVVFSPETHSLPHVAAPVVSTPTLPPPPTMGIPLPPPGANIPLPPTHLPPPPFPLPPMNPAIPLGAPAFNPLLPPPNFCPPPPQVYVKRDFPKVALRFVEEPPSCPTTSTPSTSSHQTLADRVASIFGADVGGQSRNARPGSSISQRQGSDDAVCDDVDDMDVDVGSSISPPPEGLMSTSPVDQMRRNGKEPRRTRQGTADKEKRQFAKNVAVVREATEKTIGEEIVDVVTKDFYKRVEGVSFEILEEVLAEIRHELEEQKRNEAQEALRAQAQMVTPEKPSDVAQLCSPLSASLNATPEKLGAFPFTINMPKLPSFRRKVRPPSPESESETRSPLVRKCDEESDDSDVAHKSSSSSQNSSESSDEVVLRRKGQAQRNRSLSASGSESSSELSSNESEHQSRKSSQSSKSVQKLDTPSVVASTAVSTASSVASSSESTPPSDDEERDASTITEEPIPVPIVEPEVEKEDLTPLWEKILGDTSLDWSEGLPRTLYHVSLTEHCYFKLPENEKKTGEENAKDVTVQVQVRVEDKQEKVPAPPKKTKATKVDRELLRLFPAVEIRAPPKPKVIYPPWTDEERKRHIYCWDCCFDPEDQEYLRQAWTDLQPAGDDAKPPPWIRPVRFNFRSWADKPRLLDKPVKKGRVDQYFADGELDGILPIEGGCARTRGYFKMTAKEKRSLIRRPEDEQRDKTVINERDEAAVRHNLVLTKESRSMHRRLLTTMGDANTDFFKVNQLKYRKKMIKFARSRIHGWGLYAMEAIAPDDMIVEYVGQKVRNTVADVREKAYERRGIGSSYLFRIDDTTVIDATRMGNFARFINHSCQPNCYAKVVTVDGDKRIVIYSKTLINKGDEITYDYKFPIEDDKVDCLCGAPNCRGTLN</sequence>
<evidence type="ECO:0000256" key="12">
    <source>
        <dbReference type="ARBA" id="ARBA00047583"/>
    </source>
</evidence>
<evidence type="ECO:0000256" key="4">
    <source>
        <dbReference type="ARBA" id="ARBA00022679"/>
    </source>
</evidence>
<keyword evidence="6" id="KW-0156">Chromatin regulator</keyword>
<name>A0ABR1D7R0_NECAM</name>
<feature type="compositionally biased region" description="Basic and acidic residues" evidence="15">
    <location>
        <begin position="535"/>
        <end position="555"/>
    </location>
</feature>
<keyword evidence="4" id="KW-0808">Transferase</keyword>
<feature type="region of interest" description="Disordered" evidence="15">
    <location>
        <begin position="347"/>
        <end position="366"/>
    </location>
</feature>
<feature type="compositionally biased region" description="Basic residues" evidence="15">
    <location>
        <begin position="663"/>
        <end position="675"/>
    </location>
</feature>
<feature type="region of interest" description="Disordered" evidence="15">
    <location>
        <begin position="535"/>
        <end position="849"/>
    </location>
</feature>
<dbReference type="SMART" id="SM01291">
    <property type="entry name" value="N-SET"/>
    <property type="match status" value="1"/>
</dbReference>
<evidence type="ECO:0000259" key="16">
    <source>
        <dbReference type="PROSITE" id="PS50280"/>
    </source>
</evidence>
<keyword evidence="19" id="KW-1185">Reference proteome</keyword>
<evidence type="ECO:0000256" key="9">
    <source>
        <dbReference type="ARBA" id="ARBA00023163"/>
    </source>
</evidence>
<feature type="compositionally biased region" description="Low complexity" evidence="15">
    <location>
        <begin position="947"/>
        <end position="956"/>
    </location>
</feature>
<feature type="compositionally biased region" description="Polar residues" evidence="15">
    <location>
        <begin position="353"/>
        <end position="366"/>
    </location>
</feature>
<dbReference type="Gene3D" id="2.170.270.10">
    <property type="entry name" value="SET domain"/>
    <property type="match status" value="1"/>
</dbReference>
<feature type="compositionally biased region" description="Polar residues" evidence="15">
    <location>
        <begin position="975"/>
        <end position="989"/>
    </location>
</feature>
<comment type="caution">
    <text evidence="18">The sequence shown here is derived from an EMBL/GenBank/DDBJ whole genome shotgun (WGS) entry which is preliminary data.</text>
</comment>
<dbReference type="Proteomes" id="UP001303046">
    <property type="component" value="Unassembled WGS sequence"/>
</dbReference>
<keyword evidence="3" id="KW-0489">Methyltransferase</keyword>
<comment type="subcellular location">
    <subcellularLocation>
        <location evidence="1">Nucleus</location>
    </subcellularLocation>
</comment>
<dbReference type="SMART" id="SM00360">
    <property type="entry name" value="RRM"/>
    <property type="match status" value="1"/>
</dbReference>
<keyword evidence="10" id="KW-0539">Nucleus</keyword>
<evidence type="ECO:0000256" key="2">
    <source>
        <dbReference type="ARBA" id="ARBA00012182"/>
    </source>
</evidence>
<feature type="region of interest" description="Disordered" evidence="15">
    <location>
        <begin position="972"/>
        <end position="1046"/>
    </location>
</feature>
<feature type="compositionally biased region" description="Acidic residues" evidence="15">
    <location>
        <begin position="994"/>
        <end position="1004"/>
    </location>
</feature>
<evidence type="ECO:0000313" key="19">
    <source>
        <dbReference type="Proteomes" id="UP001303046"/>
    </source>
</evidence>
<feature type="compositionally biased region" description="Pro residues" evidence="15">
    <location>
        <begin position="16"/>
        <end position="28"/>
    </location>
</feature>
<feature type="compositionally biased region" description="Basic and acidic residues" evidence="15">
    <location>
        <begin position="781"/>
        <end position="792"/>
    </location>
</feature>
<reference evidence="18 19" key="1">
    <citation type="submission" date="2023-08" db="EMBL/GenBank/DDBJ databases">
        <title>A Necator americanus chromosomal reference genome.</title>
        <authorList>
            <person name="Ilik V."/>
            <person name="Petrzelkova K.J."/>
            <person name="Pardy F."/>
            <person name="Fuh T."/>
            <person name="Niatou-Singa F.S."/>
            <person name="Gouil Q."/>
            <person name="Baker L."/>
            <person name="Ritchie M.E."/>
            <person name="Jex A.R."/>
            <person name="Gazzola D."/>
            <person name="Li H."/>
            <person name="Toshio Fujiwara R."/>
            <person name="Zhan B."/>
            <person name="Aroian R.V."/>
            <person name="Pafco B."/>
            <person name="Schwarz E.M."/>
        </authorList>
    </citation>
    <scope>NUCLEOTIDE SEQUENCE [LARGE SCALE GENOMIC DNA]</scope>
    <source>
        <strain evidence="18 19">Aroian</strain>
        <tissue evidence="18">Whole animal</tissue>
    </source>
</reference>
<dbReference type="SUPFAM" id="SSF82199">
    <property type="entry name" value="SET domain"/>
    <property type="match status" value="1"/>
</dbReference>
<feature type="compositionally biased region" description="Basic and acidic residues" evidence="15">
    <location>
        <begin position="804"/>
        <end position="814"/>
    </location>
</feature>
<feature type="compositionally biased region" description="Basic and acidic residues" evidence="15">
    <location>
        <begin position="695"/>
        <end position="724"/>
    </location>
</feature>
<dbReference type="SMART" id="SM00317">
    <property type="entry name" value="SET"/>
    <property type="match status" value="1"/>
</dbReference>
<feature type="domain" description="Post-SET" evidence="17">
    <location>
        <begin position="1705"/>
        <end position="1721"/>
    </location>
</feature>
<proteinExistence type="predicted"/>
<feature type="region of interest" description="Disordered" evidence="15">
    <location>
        <begin position="942"/>
        <end position="961"/>
    </location>
</feature>
<dbReference type="Pfam" id="PF00856">
    <property type="entry name" value="SET"/>
    <property type="match status" value="1"/>
</dbReference>
<dbReference type="InterPro" id="IPR046341">
    <property type="entry name" value="SET_dom_sf"/>
</dbReference>
<evidence type="ECO:0000256" key="11">
    <source>
        <dbReference type="ARBA" id="ARBA00047571"/>
    </source>
</evidence>
<dbReference type="CDD" id="cd19169">
    <property type="entry name" value="SET_SETD1"/>
    <property type="match status" value="1"/>
</dbReference>
<dbReference type="Pfam" id="PF00076">
    <property type="entry name" value="RRM_1"/>
    <property type="match status" value="1"/>
</dbReference>
<evidence type="ECO:0000256" key="8">
    <source>
        <dbReference type="ARBA" id="ARBA00023015"/>
    </source>
</evidence>
<evidence type="ECO:0000256" key="15">
    <source>
        <dbReference type="SAM" id="MobiDB-lite"/>
    </source>
</evidence>
<accession>A0ABR1D7R0</accession>
<dbReference type="InterPro" id="IPR044570">
    <property type="entry name" value="Set1-like"/>
</dbReference>
<keyword evidence="9" id="KW-0804">Transcription</keyword>
<evidence type="ECO:0000256" key="13">
    <source>
        <dbReference type="ARBA" id="ARBA00049129"/>
    </source>
</evidence>
<dbReference type="InterPro" id="IPR012677">
    <property type="entry name" value="Nucleotide-bd_a/b_plait_sf"/>
</dbReference>
<feature type="compositionally biased region" description="Low complexity" evidence="15">
    <location>
        <begin position="1291"/>
        <end position="1303"/>
    </location>
</feature>
<feature type="compositionally biased region" description="Low complexity" evidence="15">
    <location>
        <begin position="1221"/>
        <end position="1236"/>
    </location>
</feature>
<dbReference type="InterPro" id="IPR035979">
    <property type="entry name" value="RBD_domain_sf"/>
</dbReference>
<feature type="domain" description="SET" evidence="16">
    <location>
        <begin position="1582"/>
        <end position="1699"/>
    </location>
</feature>
<dbReference type="PANTHER" id="PTHR45814">
    <property type="entry name" value="HISTONE-LYSINE N-METHYLTRANSFERASE SETD1"/>
    <property type="match status" value="1"/>
</dbReference>
<keyword evidence="14" id="KW-0175">Coiled coil</keyword>
<dbReference type="EMBL" id="JAVFWL010000003">
    <property type="protein sequence ID" value="KAK6745875.1"/>
    <property type="molecule type" value="Genomic_DNA"/>
</dbReference>
<dbReference type="PROSITE" id="PS50280">
    <property type="entry name" value="SET"/>
    <property type="match status" value="1"/>
</dbReference>
<dbReference type="SUPFAM" id="SSF54928">
    <property type="entry name" value="RNA-binding domain, RBD"/>
    <property type="match status" value="1"/>
</dbReference>
<comment type="catalytic activity">
    <reaction evidence="13">
        <text>N(6),N(6)-dimethyl-L-lysyl(4)-[histone H3] + S-adenosyl-L-methionine = N(6),N(6),N(6)-trimethyl-L-lysyl(4)-[histone H3] + S-adenosyl-L-homocysteine + H(+)</text>
        <dbReference type="Rhea" id="RHEA:60272"/>
        <dbReference type="Rhea" id="RHEA-COMP:15537"/>
        <dbReference type="Rhea" id="RHEA-COMP:15540"/>
        <dbReference type="ChEBI" id="CHEBI:15378"/>
        <dbReference type="ChEBI" id="CHEBI:57856"/>
        <dbReference type="ChEBI" id="CHEBI:59789"/>
        <dbReference type="ChEBI" id="CHEBI:61961"/>
        <dbReference type="ChEBI" id="CHEBI:61976"/>
    </reaction>
</comment>
<keyword evidence="7" id="KW-0694">RNA-binding</keyword>
<evidence type="ECO:0000256" key="7">
    <source>
        <dbReference type="ARBA" id="ARBA00022884"/>
    </source>
</evidence>
<protein>
    <recommendedName>
        <fullName evidence="2">[histone H3]-lysine(4) N-trimethyltransferase</fullName>
        <ecNumber evidence="2">2.1.1.354</ecNumber>
    </recommendedName>
</protein>
<feature type="region of interest" description="Disordered" evidence="15">
    <location>
        <begin position="1147"/>
        <end position="1305"/>
    </location>
</feature>
<gene>
    <name evidence="18" type="primary">Necator_chrIII.g12925</name>
    <name evidence="18" type="ORF">RB195_012158</name>
</gene>
<feature type="region of interest" description="Disordered" evidence="15">
    <location>
        <begin position="1"/>
        <end position="39"/>
    </location>
</feature>
<dbReference type="SMART" id="SM00508">
    <property type="entry name" value="PostSET"/>
    <property type="match status" value="1"/>
</dbReference>
<feature type="compositionally biased region" description="Basic and acidic residues" evidence="15">
    <location>
        <begin position="1025"/>
        <end position="1046"/>
    </location>
</feature>
<feature type="compositionally biased region" description="Pro residues" evidence="15">
    <location>
        <begin position="830"/>
        <end position="844"/>
    </location>
</feature>
<dbReference type="PANTHER" id="PTHR45814:SF2">
    <property type="entry name" value="HISTONE-LYSINE N-METHYLTRANSFERASE SETD1"/>
    <property type="match status" value="1"/>
</dbReference>
<dbReference type="InterPro" id="IPR003616">
    <property type="entry name" value="Post-SET_dom"/>
</dbReference>
<comment type="catalytic activity">
    <reaction evidence="12">
        <text>N(6)-methyl-L-lysyl(4)-[histone H3] + S-adenosyl-L-methionine = N(6),N(6)-dimethyl-L-lysyl(4)-[histone H3] + S-adenosyl-L-homocysteine + H(+)</text>
        <dbReference type="Rhea" id="RHEA:60268"/>
        <dbReference type="Rhea" id="RHEA-COMP:15540"/>
        <dbReference type="Rhea" id="RHEA-COMP:15543"/>
        <dbReference type="ChEBI" id="CHEBI:15378"/>
        <dbReference type="ChEBI" id="CHEBI:57856"/>
        <dbReference type="ChEBI" id="CHEBI:59789"/>
        <dbReference type="ChEBI" id="CHEBI:61929"/>
        <dbReference type="ChEBI" id="CHEBI:61976"/>
    </reaction>
</comment>
<feature type="compositionally biased region" description="Pro residues" evidence="15">
    <location>
        <begin position="586"/>
        <end position="611"/>
    </location>
</feature>
<dbReference type="InterPro" id="IPR024657">
    <property type="entry name" value="COMPASS_Set1_N-SET"/>
</dbReference>